<keyword evidence="4" id="KW-1185">Reference proteome</keyword>
<keyword evidence="1" id="KW-1133">Transmembrane helix</keyword>
<dbReference type="Proteomes" id="UP000199645">
    <property type="component" value="Unassembled WGS sequence"/>
</dbReference>
<protein>
    <submittedName>
        <fullName evidence="3">PQQ-like domain-containing protein</fullName>
    </submittedName>
</protein>
<evidence type="ECO:0000313" key="4">
    <source>
        <dbReference type="Proteomes" id="UP000199645"/>
    </source>
</evidence>
<feature type="domain" description="Pyrrolo-quinoline quinone repeat" evidence="2">
    <location>
        <begin position="101"/>
        <end position="250"/>
    </location>
</feature>
<name>A0A1I2MHV4_9ACTN</name>
<dbReference type="InterPro" id="IPR015943">
    <property type="entry name" value="WD40/YVTN_repeat-like_dom_sf"/>
</dbReference>
<dbReference type="Gene3D" id="2.130.10.10">
    <property type="entry name" value="YVTN repeat-like/Quinoprotein amine dehydrogenase"/>
    <property type="match status" value="1"/>
</dbReference>
<proteinExistence type="predicted"/>
<evidence type="ECO:0000259" key="2">
    <source>
        <dbReference type="Pfam" id="PF13360"/>
    </source>
</evidence>
<gene>
    <name evidence="3" type="ORF">SAMN05421541_13012</name>
</gene>
<dbReference type="AlphaFoldDB" id="A0A1I2MHV4"/>
<dbReference type="OrthoDB" id="3289219at2"/>
<sequence length="386" mass="40688">MGQCITYCPVFRFSDIMLLVNGASAVLLSLVMVAPPLWDHPGYDAEDSHHNPAETVITGGRIRQVTQKWQVSLRASDESCSGFGEPILSAGRLYVSDQLGISAYTAETGAVIWRYDWADPGDAETPRLAVSDGLLIAAGGGCNSQSDPDGEITALDARTGLPRWKLRIDIPVNAAVVDKDLVIVSGGSPSDEDAIVAYHVRDGRQAWRKAKHLAAGVSANGTILARLTDGSDVETGASVGIAVTTGAVRWTRAAEWTAQAATPGSDRFLVTDKTGTLHAVRVSDGTLDWTAATGDSTLLAVDRDRVYRVHGRDVEALRVTDGRRAWITRQKTDGVQPVTAGGLLYAGAAVLSSAGGTVAGPELSGRVIVAGGRIHQVTNGRLRTLA</sequence>
<organism evidence="3 4">
    <name type="scientific">Actinoplanes philippinensis</name>
    <dbReference type="NCBI Taxonomy" id="35752"/>
    <lineage>
        <taxon>Bacteria</taxon>
        <taxon>Bacillati</taxon>
        <taxon>Actinomycetota</taxon>
        <taxon>Actinomycetes</taxon>
        <taxon>Micromonosporales</taxon>
        <taxon>Micromonosporaceae</taxon>
        <taxon>Actinoplanes</taxon>
    </lineage>
</organism>
<keyword evidence="1" id="KW-0472">Membrane</keyword>
<evidence type="ECO:0000256" key="1">
    <source>
        <dbReference type="SAM" id="Phobius"/>
    </source>
</evidence>
<dbReference type="EMBL" id="FONV01000030">
    <property type="protein sequence ID" value="SFF91085.1"/>
    <property type="molecule type" value="Genomic_DNA"/>
</dbReference>
<evidence type="ECO:0000313" key="3">
    <source>
        <dbReference type="EMBL" id="SFF91085.1"/>
    </source>
</evidence>
<dbReference type="SMART" id="SM00564">
    <property type="entry name" value="PQQ"/>
    <property type="match status" value="4"/>
</dbReference>
<dbReference type="InterPro" id="IPR018391">
    <property type="entry name" value="PQQ_b-propeller_rpt"/>
</dbReference>
<dbReference type="InterPro" id="IPR002372">
    <property type="entry name" value="PQQ_rpt_dom"/>
</dbReference>
<accession>A0A1I2MHV4</accession>
<keyword evidence="1" id="KW-0812">Transmembrane</keyword>
<dbReference type="PANTHER" id="PTHR34512:SF30">
    <property type="entry name" value="OUTER MEMBRANE PROTEIN ASSEMBLY FACTOR BAMB"/>
    <property type="match status" value="1"/>
</dbReference>
<reference evidence="3 4" key="1">
    <citation type="submission" date="2016-10" db="EMBL/GenBank/DDBJ databases">
        <authorList>
            <person name="de Groot N.N."/>
        </authorList>
    </citation>
    <scope>NUCLEOTIDE SEQUENCE [LARGE SCALE GENOMIC DNA]</scope>
    <source>
        <strain evidence="3 4">DSM 43019</strain>
    </source>
</reference>
<dbReference type="InterPro" id="IPR011047">
    <property type="entry name" value="Quinoprotein_ADH-like_sf"/>
</dbReference>
<dbReference type="SUPFAM" id="SSF50998">
    <property type="entry name" value="Quinoprotein alcohol dehydrogenase-like"/>
    <property type="match status" value="1"/>
</dbReference>
<dbReference type="STRING" id="35752.SAMN05421541_13012"/>
<feature type="transmembrane region" description="Helical" evidence="1">
    <location>
        <begin position="16"/>
        <end position="38"/>
    </location>
</feature>
<dbReference type="PANTHER" id="PTHR34512">
    <property type="entry name" value="CELL SURFACE PROTEIN"/>
    <property type="match status" value="1"/>
</dbReference>
<dbReference type="Pfam" id="PF13360">
    <property type="entry name" value="PQQ_2"/>
    <property type="match status" value="1"/>
</dbReference>